<dbReference type="Pfam" id="PF00069">
    <property type="entry name" value="Pkinase"/>
    <property type="match status" value="1"/>
</dbReference>
<feature type="binding site" evidence="6">
    <location>
        <position position="94"/>
    </location>
    <ligand>
        <name>ATP</name>
        <dbReference type="ChEBI" id="CHEBI:30616"/>
    </ligand>
</feature>
<reference evidence="8 9" key="1">
    <citation type="journal article" date="2014" name="Nature">
        <title>The genome of the recently domesticated crop plant sugar beet (Beta vulgaris).</title>
        <authorList>
            <person name="Dohm J.C."/>
            <person name="Minoche A.E."/>
            <person name="Holtgrawe D."/>
            <person name="Capella-Gutierrez S."/>
            <person name="Zakrzewski F."/>
            <person name="Tafer H."/>
            <person name="Rupp O."/>
            <person name="Sorensen T.R."/>
            <person name="Stracke R."/>
            <person name="Reinhardt R."/>
            <person name="Goesmann A."/>
            <person name="Kraft T."/>
            <person name="Schulz B."/>
            <person name="Stadler P.F."/>
            <person name="Schmidt T."/>
            <person name="Gabaldon T."/>
            <person name="Lehrach H."/>
            <person name="Weisshaar B."/>
            <person name="Himmelbauer H."/>
        </authorList>
    </citation>
    <scope>NUCLEOTIDE SEQUENCE [LARGE SCALE GENOMIC DNA]</scope>
    <source>
        <tissue evidence="8">Taproot</tissue>
    </source>
</reference>
<keyword evidence="4" id="KW-0418">Kinase</keyword>
<evidence type="ECO:0000259" key="7">
    <source>
        <dbReference type="PROSITE" id="PS50011"/>
    </source>
</evidence>
<dbReference type="GO" id="GO:0005634">
    <property type="term" value="C:nucleus"/>
    <property type="evidence" value="ECO:0007669"/>
    <property type="project" value="TreeGrafter"/>
</dbReference>
<dbReference type="Proteomes" id="UP000035740">
    <property type="component" value="Unassembled WGS sequence"/>
</dbReference>
<evidence type="ECO:0000256" key="2">
    <source>
        <dbReference type="ARBA" id="ARBA00022679"/>
    </source>
</evidence>
<keyword evidence="5 6" id="KW-0067">ATP-binding</keyword>
<evidence type="ECO:0000313" key="9">
    <source>
        <dbReference type="Proteomes" id="UP000035740"/>
    </source>
</evidence>
<gene>
    <name evidence="8" type="ORF">BVRB_033850</name>
</gene>
<dbReference type="GO" id="GO:0004674">
    <property type="term" value="F:protein serine/threonine kinase activity"/>
    <property type="evidence" value="ECO:0007669"/>
    <property type="project" value="UniProtKB-KW"/>
</dbReference>
<evidence type="ECO:0000313" key="8">
    <source>
        <dbReference type="EMBL" id="KMS83489.1"/>
    </source>
</evidence>
<feature type="non-terminal residue" evidence="8">
    <location>
        <position position="1"/>
    </location>
</feature>
<dbReference type="EMBL" id="KQ105756">
    <property type="protein sequence ID" value="KMS83489.1"/>
    <property type="molecule type" value="Genomic_DNA"/>
</dbReference>
<feature type="non-terminal residue" evidence="8">
    <location>
        <position position="143"/>
    </location>
</feature>
<name>A0A0J8A6F0_BETVV</name>
<dbReference type="PANTHER" id="PTHR24342:SF14">
    <property type="entry name" value="DEATH-ASSOCIATED PROTEIN KINASE DAPK-1"/>
    <property type="match status" value="1"/>
</dbReference>
<evidence type="ECO:0000256" key="3">
    <source>
        <dbReference type="ARBA" id="ARBA00022741"/>
    </source>
</evidence>
<organism evidence="8 9">
    <name type="scientific">Beta vulgaris subsp. vulgaris</name>
    <name type="common">Beet</name>
    <dbReference type="NCBI Taxonomy" id="3555"/>
    <lineage>
        <taxon>Eukaryota</taxon>
        <taxon>Viridiplantae</taxon>
        <taxon>Streptophyta</taxon>
        <taxon>Embryophyta</taxon>
        <taxon>Tracheophyta</taxon>
        <taxon>Spermatophyta</taxon>
        <taxon>Magnoliopsida</taxon>
        <taxon>eudicotyledons</taxon>
        <taxon>Gunneridae</taxon>
        <taxon>Pentapetalae</taxon>
        <taxon>Caryophyllales</taxon>
        <taxon>Chenopodiaceae</taxon>
        <taxon>Betoideae</taxon>
        <taxon>Beta</taxon>
    </lineage>
</organism>
<dbReference type="PROSITE" id="PS00107">
    <property type="entry name" value="PROTEIN_KINASE_ATP"/>
    <property type="match status" value="1"/>
</dbReference>
<protein>
    <recommendedName>
        <fullName evidence="7">Protein kinase domain-containing protein</fullName>
    </recommendedName>
</protein>
<dbReference type="SUPFAM" id="SSF56112">
    <property type="entry name" value="Protein kinase-like (PK-like)"/>
    <property type="match status" value="1"/>
</dbReference>
<dbReference type="PROSITE" id="PS50011">
    <property type="entry name" value="PROTEIN_KINASE_DOM"/>
    <property type="match status" value="1"/>
</dbReference>
<proteinExistence type="predicted"/>
<accession>A0A0J8A6F0</accession>
<dbReference type="InterPro" id="IPR000719">
    <property type="entry name" value="Prot_kinase_dom"/>
</dbReference>
<dbReference type="FunFam" id="3.30.200.20:FF:000003">
    <property type="entry name" value="Non-specific serine/threonine protein kinase"/>
    <property type="match status" value="1"/>
</dbReference>
<dbReference type="InterPro" id="IPR011009">
    <property type="entry name" value="Kinase-like_dom_sf"/>
</dbReference>
<keyword evidence="9" id="KW-1185">Reference proteome</keyword>
<dbReference type="GO" id="GO:0005524">
    <property type="term" value="F:ATP binding"/>
    <property type="evidence" value="ECO:0007669"/>
    <property type="project" value="UniProtKB-UniRule"/>
</dbReference>
<dbReference type="AlphaFoldDB" id="A0A0J8A6F0"/>
<keyword evidence="3 6" id="KW-0547">Nucleotide-binding</keyword>
<dbReference type="Gene3D" id="3.30.200.20">
    <property type="entry name" value="Phosphorylase Kinase, domain 1"/>
    <property type="match status" value="1"/>
</dbReference>
<evidence type="ECO:0000256" key="1">
    <source>
        <dbReference type="ARBA" id="ARBA00022527"/>
    </source>
</evidence>
<keyword evidence="2" id="KW-0808">Transferase</keyword>
<evidence type="ECO:0000256" key="5">
    <source>
        <dbReference type="ARBA" id="ARBA00022840"/>
    </source>
</evidence>
<feature type="domain" description="Protein kinase" evidence="7">
    <location>
        <begin position="61"/>
        <end position="143"/>
    </location>
</feature>
<dbReference type="InterPro" id="IPR017441">
    <property type="entry name" value="Protein_kinase_ATP_BS"/>
</dbReference>
<dbReference type="GO" id="GO:0035556">
    <property type="term" value="P:intracellular signal transduction"/>
    <property type="evidence" value="ECO:0007669"/>
    <property type="project" value="TreeGrafter"/>
</dbReference>
<keyword evidence="1" id="KW-0723">Serine/threonine-protein kinase</keyword>
<sequence>SAAGDQRLSSDAAHHRSIARIATTRIATIEKSVPVSANPTAAVQMGNNIRKLRKDDIEKHYEIKEKLGTGSFAVVKRATSKKDGKDYAIKIVKKKNLNSEELETIHEEVSIMHRISHPNVVSLIEIFDTPKSLYMVLELLTGG</sequence>
<evidence type="ECO:0000256" key="6">
    <source>
        <dbReference type="PROSITE-ProRule" id="PRU10141"/>
    </source>
</evidence>
<evidence type="ECO:0000256" key="4">
    <source>
        <dbReference type="ARBA" id="ARBA00022777"/>
    </source>
</evidence>
<dbReference type="OrthoDB" id="607479at2759"/>
<dbReference type="PANTHER" id="PTHR24342">
    <property type="entry name" value="SERINE/THREONINE-PROTEIN KINASE 17"/>
    <property type="match status" value="1"/>
</dbReference>